<proteinExistence type="predicted"/>
<gene>
    <name evidence="1" type="ORF">TAV2_LOCUS8489</name>
</gene>
<organism evidence="1 2">
    <name type="scientific">Thlaspi arvense</name>
    <name type="common">Field penny-cress</name>
    <dbReference type="NCBI Taxonomy" id="13288"/>
    <lineage>
        <taxon>Eukaryota</taxon>
        <taxon>Viridiplantae</taxon>
        <taxon>Streptophyta</taxon>
        <taxon>Embryophyta</taxon>
        <taxon>Tracheophyta</taxon>
        <taxon>Spermatophyta</taxon>
        <taxon>Magnoliopsida</taxon>
        <taxon>eudicotyledons</taxon>
        <taxon>Gunneridae</taxon>
        <taxon>Pentapetalae</taxon>
        <taxon>rosids</taxon>
        <taxon>malvids</taxon>
        <taxon>Brassicales</taxon>
        <taxon>Brassicaceae</taxon>
        <taxon>Thlaspideae</taxon>
        <taxon>Thlaspi</taxon>
    </lineage>
</organism>
<comment type="caution">
    <text evidence="1">The sequence shown here is derived from an EMBL/GenBank/DDBJ whole genome shotgun (WGS) entry which is preliminary data.</text>
</comment>
<reference evidence="1 2" key="1">
    <citation type="submission" date="2022-03" db="EMBL/GenBank/DDBJ databases">
        <authorList>
            <person name="Nunn A."/>
            <person name="Chopra R."/>
            <person name="Nunn A."/>
            <person name="Contreras Garrido A."/>
        </authorList>
    </citation>
    <scope>NUCLEOTIDE SEQUENCE [LARGE SCALE GENOMIC DNA]</scope>
</reference>
<accession>A0AAU9RTB7</accession>
<evidence type="ECO:0000313" key="1">
    <source>
        <dbReference type="EMBL" id="CAH2050109.1"/>
    </source>
</evidence>
<dbReference type="EMBL" id="CAJVSB020000375">
    <property type="protein sequence ID" value="CAH2050109.1"/>
    <property type="molecule type" value="Genomic_DNA"/>
</dbReference>
<keyword evidence="2" id="KW-1185">Reference proteome</keyword>
<sequence length="106" mass="11520">MAYLQIMFSDFSQKELDSIIEAGAKAVGLEYSTWTSIVIINQLNGRCVKPFGGGGGGEAFSLLSLPEADFSLFRHNYLLPLTESSRGVSEDPEGIMVNLHCSSLMN</sequence>
<evidence type="ECO:0000313" key="2">
    <source>
        <dbReference type="Proteomes" id="UP000836841"/>
    </source>
</evidence>
<protein>
    <submittedName>
        <fullName evidence="1">Uncharacterized protein</fullName>
    </submittedName>
</protein>
<dbReference type="AlphaFoldDB" id="A0AAU9RTB7"/>
<dbReference type="Proteomes" id="UP000836841">
    <property type="component" value="Unassembled WGS sequence"/>
</dbReference>
<name>A0AAU9RTB7_THLAR</name>